<comment type="similarity">
    <text evidence="1">Belongs to the glycosyl hydrolase 39 family.</text>
</comment>
<dbReference type="InterPro" id="IPR017853">
    <property type="entry name" value="GH"/>
</dbReference>
<dbReference type="PANTHER" id="PTHR12631">
    <property type="entry name" value="ALPHA-L-IDURONIDASE"/>
    <property type="match status" value="1"/>
</dbReference>
<sequence>MSEILSDSWRYCVGTGRLNLALRADYLESLAMMQKDIGFRYVRGHGLLSDDMGVYRQSVVDSKAHVRYSFTYVDQVFDRFLELGIRPFVELGFMPTALASGPETVFWWKGNITPPRDWGEWAALVSAVVRHLVDRYGIEEVRTWPIEVWNEPNLPQFWKNADQKAYFRLYETSARAVKDVDAQLQVGGPSLSPGADEWWEPFAEFVARRDVPVDFVSRHAYASGPAQHVPFGTYQTLASPQSLLDQFAAPRKYLASTALASLPVHITEFNSSYRPDNAIHDTAYQAAYLAPVLVGGADLVDSYSYWTFCDVFEEENVPTSVFHGGFGLLTHRQIPKPAYHLYTFMARMGSQVLARGDDHLVCEDDNGRVTVLAWQPVGGTDAPDAEDRHSVKLSVPMSGPRAFVRRERVNEHDGNAFAAWRELGRPRSPDTKTFDLLRDCARPVASHQSLSIVDGMVALDLVLARHEVTFVEVLPVHTEEHAGLDDRRLLGVSDDRLVARW</sequence>
<organism evidence="5 6">
    <name type="scientific">Kibdelosporangium banguiense</name>
    <dbReference type="NCBI Taxonomy" id="1365924"/>
    <lineage>
        <taxon>Bacteria</taxon>
        <taxon>Bacillati</taxon>
        <taxon>Actinomycetota</taxon>
        <taxon>Actinomycetes</taxon>
        <taxon>Pseudonocardiales</taxon>
        <taxon>Pseudonocardiaceae</taxon>
        <taxon>Kibdelosporangium</taxon>
    </lineage>
</organism>
<name>A0ABS4TKF5_9PSEU</name>
<evidence type="ECO:0000256" key="2">
    <source>
        <dbReference type="ARBA" id="ARBA00022801"/>
    </source>
</evidence>
<keyword evidence="6" id="KW-1185">Reference proteome</keyword>
<evidence type="ECO:0000259" key="4">
    <source>
        <dbReference type="Pfam" id="PF01229"/>
    </source>
</evidence>
<accession>A0ABS4TKF5</accession>
<comment type="caution">
    <text evidence="5">The sequence shown here is derived from an EMBL/GenBank/DDBJ whole genome shotgun (WGS) entry which is preliminary data.</text>
</comment>
<feature type="domain" description="Glycosyl hydrolases family 39 N-terminal catalytic" evidence="4">
    <location>
        <begin position="5"/>
        <end position="447"/>
    </location>
</feature>
<dbReference type="GO" id="GO:0009044">
    <property type="term" value="F:xylan 1,4-beta-xylosidase activity"/>
    <property type="evidence" value="ECO:0007669"/>
    <property type="project" value="UniProtKB-EC"/>
</dbReference>
<dbReference type="EMBL" id="JAGINW010000001">
    <property type="protein sequence ID" value="MBP2324917.1"/>
    <property type="molecule type" value="Genomic_DNA"/>
</dbReference>
<dbReference type="InterPro" id="IPR051923">
    <property type="entry name" value="Glycosyl_Hydrolase_39"/>
</dbReference>
<evidence type="ECO:0000256" key="1">
    <source>
        <dbReference type="ARBA" id="ARBA00008875"/>
    </source>
</evidence>
<dbReference type="InterPro" id="IPR000514">
    <property type="entry name" value="Glyco_hydro_39"/>
</dbReference>
<gene>
    <name evidence="5" type="ORF">JOF56_005302</name>
</gene>
<keyword evidence="2 5" id="KW-0378">Hydrolase</keyword>
<reference evidence="5 6" key="1">
    <citation type="submission" date="2021-03" db="EMBL/GenBank/DDBJ databases">
        <title>Sequencing the genomes of 1000 actinobacteria strains.</title>
        <authorList>
            <person name="Klenk H.-P."/>
        </authorList>
    </citation>
    <scope>NUCLEOTIDE SEQUENCE [LARGE SCALE GENOMIC DNA]</scope>
    <source>
        <strain evidence="5 6">DSM 46670</strain>
    </source>
</reference>
<evidence type="ECO:0000256" key="3">
    <source>
        <dbReference type="ARBA" id="ARBA00023295"/>
    </source>
</evidence>
<protein>
    <submittedName>
        <fullName evidence="5">Xylan 1,4-beta-xylosidase</fullName>
        <ecNumber evidence="5">3.2.1.37</ecNumber>
    </submittedName>
</protein>
<dbReference type="SUPFAM" id="SSF51445">
    <property type="entry name" value="(Trans)glycosidases"/>
    <property type="match status" value="1"/>
</dbReference>
<dbReference type="PRINTS" id="PR00745">
    <property type="entry name" value="GLHYDRLASE39"/>
</dbReference>
<dbReference type="SUPFAM" id="SSF51011">
    <property type="entry name" value="Glycosyl hydrolase domain"/>
    <property type="match status" value="1"/>
</dbReference>
<dbReference type="Gene3D" id="2.60.40.1500">
    <property type="entry name" value="Glycosyl hydrolase domain, family 39"/>
    <property type="match status" value="1"/>
</dbReference>
<dbReference type="Proteomes" id="UP001519332">
    <property type="component" value="Unassembled WGS sequence"/>
</dbReference>
<dbReference type="Pfam" id="PF01229">
    <property type="entry name" value="Glyco_hydro_39"/>
    <property type="match status" value="1"/>
</dbReference>
<dbReference type="PANTHER" id="PTHR12631:SF10">
    <property type="entry name" value="BETA-XYLOSIDASE-LIKE PROTEIN-RELATED"/>
    <property type="match status" value="1"/>
</dbReference>
<keyword evidence="3 5" id="KW-0326">Glycosidase</keyword>
<evidence type="ECO:0000313" key="5">
    <source>
        <dbReference type="EMBL" id="MBP2324917.1"/>
    </source>
</evidence>
<evidence type="ECO:0000313" key="6">
    <source>
        <dbReference type="Proteomes" id="UP001519332"/>
    </source>
</evidence>
<proteinExistence type="inferred from homology"/>
<dbReference type="Gene3D" id="3.20.20.80">
    <property type="entry name" value="Glycosidases"/>
    <property type="match status" value="1"/>
</dbReference>
<dbReference type="InterPro" id="IPR049166">
    <property type="entry name" value="GH39_cat"/>
</dbReference>
<dbReference type="RefSeq" id="WP_307855265.1">
    <property type="nucleotide sequence ID" value="NZ_JAGINW010000001.1"/>
</dbReference>
<dbReference type="EC" id="3.2.1.37" evidence="5"/>